<dbReference type="OrthoDB" id="9775106at2"/>
<dbReference type="PANTHER" id="PTHR30146">
    <property type="entry name" value="LACI-RELATED TRANSCRIPTIONAL REPRESSOR"/>
    <property type="match status" value="1"/>
</dbReference>
<keyword evidence="7" id="KW-1185">Reference proteome</keyword>
<dbReference type="Pfam" id="PF13377">
    <property type="entry name" value="Peripla_BP_3"/>
    <property type="match status" value="1"/>
</dbReference>
<dbReference type="PANTHER" id="PTHR30146:SF109">
    <property type="entry name" value="HTH-TYPE TRANSCRIPTIONAL REGULATOR GALS"/>
    <property type="match status" value="1"/>
</dbReference>
<dbReference type="Proteomes" id="UP000799092">
    <property type="component" value="Unassembled WGS sequence"/>
</dbReference>
<dbReference type="InterPro" id="IPR046335">
    <property type="entry name" value="LacI/GalR-like_sensor"/>
</dbReference>
<dbReference type="SUPFAM" id="SSF53822">
    <property type="entry name" value="Periplasmic binding protein-like I"/>
    <property type="match status" value="1"/>
</dbReference>
<dbReference type="Gene3D" id="3.40.50.2300">
    <property type="match status" value="2"/>
</dbReference>
<dbReference type="CDD" id="cd01392">
    <property type="entry name" value="HTH_LacI"/>
    <property type="match status" value="1"/>
</dbReference>
<dbReference type="CDD" id="cd06267">
    <property type="entry name" value="PBP1_LacI_sugar_binding-like"/>
    <property type="match status" value="1"/>
</dbReference>
<feature type="domain" description="HTH lacI-type" evidence="4">
    <location>
        <begin position="3"/>
        <end position="57"/>
    </location>
</feature>
<feature type="domain" description="HTH cro/C1-type" evidence="5">
    <location>
        <begin position="2"/>
        <end position="47"/>
    </location>
</feature>
<dbReference type="EMBL" id="WJNG01000003">
    <property type="protein sequence ID" value="MRH41933.1"/>
    <property type="molecule type" value="Genomic_DNA"/>
</dbReference>
<dbReference type="PROSITE" id="PS50932">
    <property type="entry name" value="HTH_LACI_2"/>
    <property type="match status" value="1"/>
</dbReference>
<dbReference type="SMART" id="SM00354">
    <property type="entry name" value="HTH_LACI"/>
    <property type="match status" value="1"/>
</dbReference>
<protein>
    <submittedName>
        <fullName evidence="6">Substrate-binding domain-containing protein</fullName>
    </submittedName>
</protein>
<evidence type="ECO:0000259" key="4">
    <source>
        <dbReference type="PROSITE" id="PS50932"/>
    </source>
</evidence>
<organism evidence="6 7">
    <name type="scientific">Aquibacillus halophilus</name>
    <dbReference type="NCBI Taxonomy" id="930132"/>
    <lineage>
        <taxon>Bacteria</taxon>
        <taxon>Bacillati</taxon>
        <taxon>Bacillota</taxon>
        <taxon>Bacilli</taxon>
        <taxon>Bacillales</taxon>
        <taxon>Bacillaceae</taxon>
        <taxon>Aquibacillus</taxon>
    </lineage>
</organism>
<accession>A0A6A8D845</accession>
<dbReference type="InterPro" id="IPR001387">
    <property type="entry name" value="Cro/C1-type_HTH"/>
</dbReference>
<keyword evidence="1" id="KW-0805">Transcription regulation</keyword>
<gene>
    <name evidence="6" type="ORF">GH741_04495</name>
</gene>
<dbReference type="GO" id="GO:0000976">
    <property type="term" value="F:transcription cis-regulatory region binding"/>
    <property type="evidence" value="ECO:0007669"/>
    <property type="project" value="TreeGrafter"/>
</dbReference>
<keyword evidence="2" id="KW-0238">DNA-binding</keyword>
<dbReference type="RefSeq" id="WP_153735597.1">
    <property type="nucleotide sequence ID" value="NZ_WJNG01000003.1"/>
</dbReference>
<reference evidence="6" key="1">
    <citation type="submission" date="2019-11" db="EMBL/GenBank/DDBJ databases">
        <authorList>
            <person name="Li J."/>
        </authorList>
    </citation>
    <scope>NUCLEOTIDE SEQUENCE</scope>
    <source>
        <strain evidence="6">B6B</strain>
    </source>
</reference>
<evidence type="ECO:0000256" key="2">
    <source>
        <dbReference type="ARBA" id="ARBA00023125"/>
    </source>
</evidence>
<dbReference type="InterPro" id="IPR028082">
    <property type="entry name" value="Peripla_BP_I"/>
</dbReference>
<name>A0A6A8D845_9BACI</name>
<comment type="caution">
    <text evidence="6">The sequence shown here is derived from an EMBL/GenBank/DDBJ whole genome shotgun (WGS) entry which is preliminary data.</text>
</comment>
<dbReference type="PRINTS" id="PR00036">
    <property type="entry name" value="HTHLACI"/>
</dbReference>
<keyword evidence="3" id="KW-0804">Transcription</keyword>
<dbReference type="InterPro" id="IPR000843">
    <property type="entry name" value="HTH_LacI"/>
</dbReference>
<dbReference type="PROSITE" id="PS00356">
    <property type="entry name" value="HTH_LACI_1"/>
    <property type="match status" value="1"/>
</dbReference>
<dbReference type="AlphaFoldDB" id="A0A6A8D845"/>
<evidence type="ECO:0000313" key="7">
    <source>
        <dbReference type="Proteomes" id="UP000799092"/>
    </source>
</evidence>
<dbReference type="Gene3D" id="1.10.260.40">
    <property type="entry name" value="lambda repressor-like DNA-binding domains"/>
    <property type="match status" value="1"/>
</dbReference>
<dbReference type="GO" id="GO:0003700">
    <property type="term" value="F:DNA-binding transcription factor activity"/>
    <property type="evidence" value="ECO:0007669"/>
    <property type="project" value="TreeGrafter"/>
</dbReference>
<dbReference type="InterPro" id="IPR010982">
    <property type="entry name" value="Lambda_DNA-bd_dom_sf"/>
</dbReference>
<proteinExistence type="predicted"/>
<sequence length="347" mass="38512">MKLTIKDIARMAGVSPGTVSKVINNTGSISPKTIKKIMKIIEDTGYKPSFSAKSLATKRSNLIGLIYAGEVNVEFNHPFFNQVVNAFKSAIGKLGYDILIFSNNEFSNDRENYLKRCKHFQLDGCILIAGEHLEEAVYELDQSNIPCVGVDIELSGPSSSFVTTDNSKVSAKVVEHLYLNSIKEVAFIGGPEDSIISNIRKEAFINNMNQFGMTMRDHWMQYGDYFEDTGYKSMKQILAQRPFPQAVFAASDMMALGAIRAIKEAGLKVPEDIKIIGCDDIEACRYSDPPLATVKQDKDKMGRLAAHMLHDLINNNTEPSSVLVDPELVIRESCLVGTSYMKMQTRG</sequence>
<evidence type="ECO:0000256" key="1">
    <source>
        <dbReference type="ARBA" id="ARBA00023015"/>
    </source>
</evidence>
<evidence type="ECO:0000259" key="5">
    <source>
        <dbReference type="PROSITE" id="PS50943"/>
    </source>
</evidence>
<dbReference type="SUPFAM" id="SSF47413">
    <property type="entry name" value="lambda repressor-like DNA-binding domains"/>
    <property type="match status" value="1"/>
</dbReference>
<dbReference type="PROSITE" id="PS50943">
    <property type="entry name" value="HTH_CROC1"/>
    <property type="match status" value="1"/>
</dbReference>
<dbReference type="Pfam" id="PF00356">
    <property type="entry name" value="LacI"/>
    <property type="match status" value="1"/>
</dbReference>
<evidence type="ECO:0000313" key="6">
    <source>
        <dbReference type="EMBL" id="MRH41933.1"/>
    </source>
</evidence>
<evidence type="ECO:0000256" key="3">
    <source>
        <dbReference type="ARBA" id="ARBA00023163"/>
    </source>
</evidence>